<name>A0A157T5E7_SACSO</name>
<evidence type="ECO:0000256" key="4">
    <source>
        <dbReference type="ARBA" id="ARBA00022714"/>
    </source>
</evidence>
<keyword evidence="6" id="KW-0249">Electron transport</keyword>
<reference evidence="13" key="1">
    <citation type="submission" date="2016-04" db="EMBL/GenBank/DDBJ databases">
        <authorList>
            <person name="Shah S.A."/>
            <person name="Garrett R.A."/>
        </authorList>
    </citation>
    <scope>NUCLEOTIDE SEQUENCE [LARGE SCALE GENOMIC DNA]</scope>
    <source>
        <strain evidence="13">ATCC 35091 / DSM 1616 / JCM 8930 / NBRC 15331 / P1</strain>
    </source>
</reference>
<comment type="similarity">
    <text evidence="10">Belongs to the SDX family.</text>
</comment>
<keyword evidence="3" id="KW-0963">Cytoplasm</keyword>
<dbReference type="GO" id="GO:0005737">
    <property type="term" value="C:cytoplasm"/>
    <property type="evidence" value="ECO:0007669"/>
    <property type="project" value="UniProtKB-SubCell"/>
</dbReference>
<dbReference type="NCBIfam" id="NF041174">
    <property type="entry name" value="SDX_Thmprot"/>
    <property type="match status" value="1"/>
</dbReference>
<keyword evidence="8" id="KW-0408">Iron</keyword>
<proteinExistence type="inferred from homology"/>
<dbReference type="InterPro" id="IPR017941">
    <property type="entry name" value="Rieske_2Fe-2S"/>
</dbReference>
<dbReference type="SUPFAM" id="SSF50022">
    <property type="entry name" value="ISP domain"/>
    <property type="match status" value="1"/>
</dbReference>
<accession>A0A157T5E7</accession>
<evidence type="ECO:0000256" key="9">
    <source>
        <dbReference type="ARBA" id="ARBA00023014"/>
    </source>
</evidence>
<feature type="domain" description="Rieske" evidence="11">
    <location>
        <begin position="8"/>
        <end position="112"/>
    </location>
</feature>
<keyword evidence="5" id="KW-0479">Metal-binding</keyword>
<dbReference type="PANTHER" id="PTHR21496">
    <property type="entry name" value="FERREDOXIN-RELATED"/>
    <property type="match status" value="1"/>
</dbReference>
<dbReference type="Pfam" id="PF00355">
    <property type="entry name" value="Rieske"/>
    <property type="match status" value="1"/>
</dbReference>
<keyword evidence="2" id="KW-0813">Transport</keyword>
<dbReference type="AlphaFoldDB" id="A0A157T5E7"/>
<evidence type="ECO:0000256" key="2">
    <source>
        <dbReference type="ARBA" id="ARBA00022448"/>
    </source>
</evidence>
<dbReference type="PROSITE" id="PS51296">
    <property type="entry name" value="RIESKE"/>
    <property type="match status" value="1"/>
</dbReference>
<dbReference type="Proteomes" id="UP000076770">
    <property type="component" value="Chromosome i"/>
</dbReference>
<sequence length="114" mass="12904">MYIRLMVWKRTISAKALEKAKSAAVKVEDKVVFIANIKGTLYAMDAVCSHARCILDQLDEEKLTVKCYCHQALFDLRSGKMLEPPYVAPDAPKEKLGLKTYQIRDNGGWIEVDV</sequence>
<dbReference type="FunFam" id="2.102.10.10:FF:000038">
    <property type="entry name" value="Rieske (2Fe-2S) protein"/>
    <property type="match status" value="1"/>
</dbReference>
<dbReference type="GO" id="GO:0046872">
    <property type="term" value="F:metal ion binding"/>
    <property type="evidence" value="ECO:0007669"/>
    <property type="project" value="UniProtKB-KW"/>
</dbReference>
<evidence type="ECO:0000256" key="5">
    <source>
        <dbReference type="ARBA" id="ARBA00022723"/>
    </source>
</evidence>
<keyword evidence="9" id="KW-0411">Iron-sulfur</keyword>
<dbReference type="PANTHER" id="PTHR21496:SF24">
    <property type="entry name" value="SULREDOXIN-RELATED"/>
    <property type="match status" value="1"/>
</dbReference>
<dbReference type="GO" id="GO:0051537">
    <property type="term" value="F:2 iron, 2 sulfur cluster binding"/>
    <property type="evidence" value="ECO:0007669"/>
    <property type="project" value="UniProtKB-KW"/>
</dbReference>
<evidence type="ECO:0000256" key="10">
    <source>
        <dbReference type="ARBA" id="ARBA00061238"/>
    </source>
</evidence>
<dbReference type="CDD" id="cd03467">
    <property type="entry name" value="Rieske"/>
    <property type="match status" value="1"/>
</dbReference>
<evidence type="ECO:0000259" key="11">
    <source>
        <dbReference type="PROSITE" id="PS51296"/>
    </source>
</evidence>
<evidence type="ECO:0000256" key="3">
    <source>
        <dbReference type="ARBA" id="ARBA00022490"/>
    </source>
</evidence>
<keyword evidence="4" id="KW-0001">2Fe-2S</keyword>
<dbReference type="InterPro" id="IPR053457">
    <property type="entry name" value="SDX-like"/>
</dbReference>
<dbReference type="PATRIC" id="fig|2287.9.peg.3135"/>
<dbReference type="Gene3D" id="2.102.10.10">
    <property type="entry name" value="Rieske [2Fe-2S] iron-sulphur domain"/>
    <property type="match status" value="1"/>
</dbReference>
<evidence type="ECO:0000313" key="13">
    <source>
        <dbReference type="Proteomes" id="UP000076770"/>
    </source>
</evidence>
<evidence type="ECO:0000256" key="1">
    <source>
        <dbReference type="ARBA" id="ARBA00004496"/>
    </source>
</evidence>
<comment type="subcellular location">
    <subcellularLocation>
        <location evidence="1">Cytoplasm</location>
    </subcellularLocation>
</comment>
<keyword evidence="7" id="KW-0560">Oxidoreductase</keyword>
<evidence type="ECO:0000256" key="7">
    <source>
        <dbReference type="ARBA" id="ARBA00023002"/>
    </source>
</evidence>
<gene>
    <name evidence="12" type="ORF">SSOP1_2988</name>
</gene>
<dbReference type="EMBL" id="LT549890">
    <property type="protein sequence ID" value="SAI86542.1"/>
    <property type="molecule type" value="Genomic_DNA"/>
</dbReference>
<dbReference type="InterPro" id="IPR036922">
    <property type="entry name" value="Rieske_2Fe-2S_sf"/>
</dbReference>
<evidence type="ECO:0000256" key="6">
    <source>
        <dbReference type="ARBA" id="ARBA00022982"/>
    </source>
</evidence>
<protein>
    <submittedName>
        <fullName evidence="12">Sulredoxin</fullName>
    </submittedName>
</protein>
<organism evidence="12 13">
    <name type="scientific">Saccharolobus solfataricus</name>
    <name type="common">Sulfolobus solfataricus</name>
    <dbReference type="NCBI Taxonomy" id="2287"/>
    <lineage>
        <taxon>Archaea</taxon>
        <taxon>Thermoproteota</taxon>
        <taxon>Thermoprotei</taxon>
        <taxon>Sulfolobales</taxon>
        <taxon>Sulfolobaceae</taxon>
        <taxon>Saccharolobus</taxon>
    </lineage>
</organism>
<evidence type="ECO:0000313" key="12">
    <source>
        <dbReference type="EMBL" id="SAI86542.1"/>
    </source>
</evidence>
<evidence type="ECO:0000256" key="8">
    <source>
        <dbReference type="ARBA" id="ARBA00023004"/>
    </source>
</evidence>
<dbReference type="GO" id="GO:0016491">
    <property type="term" value="F:oxidoreductase activity"/>
    <property type="evidence" value="ECO:0007669"/>
    <property type="project" value="UniProtKB-KW"/>
</dbReference>